<dbReference type="Proteomes" id="UP001055879">
    <property type="component" value="Linkage Group LG16"/>
</dbReference>
<keyword evidence="2" id="KW-1185">Reference proteome</keyword>
<organism evidence="1 2">
    <name type="scientific">Arctium lappa</name>
    <name type="common">Greater burdock</name>
    <name type="synonym">Lappa major</name>
    <dbReference type="NCBI Taxonomy" id="4217"/>
    <lineage>
        <taxon>Eukaryota</taxon>
        <taxon>Viridiplantae</taxon>
        <taxon>Streptophyta</taxon>
        <taxon>Embryophyta</taxon>
        <taxon>Tracheophyta</taxon>
        <taxon>Spermatophyta</taxon>
        <taxon>Magnoliopsida</taxon>
        <taxon>eudicotyledons</taxon>
        <taxon>Gunneridae</taxon>
        <taxon>Pentapetalae</taxon>
        <taxon>asterids</taxon>
        <taxon>campanulids</taxon>
        <taxon>Asterales</taxon>
        <taxon>Asteraceae</taxon>
        <taxon>Carduoideae</taxon>
        <taxon>Cardueae</taxon>
        <taxon>Arctiinae</taxon>
        <taxon>Arctium</taxon>
    </lineage>
</organism>
<dbReference type="EMBL" id="CM042062">
    <property type="protein sequence ID" value="KAI3669742.1"/>
    <property type="molecule type" value="Genomic_DNA"/>
</dbReference>
<proteinExistence type="predicted"/>
<comment type="caution">
    <text evidence="1">The sequence shown here is derived from an EMBL/GenBank/DDBJ whole genome shotgun (WGS) entry which is preliminary data.</text>
</comment>
<sequence length="151" mass="16486">MDQKKPQKPTIIIRVLKAPVRAICKIRDLYISGMYSCAAGMGGPVSAHTSGLPKSYSTTSSRNDDFAELMRIASTRSLGSRLGTDFSGGQQTPPAPVVPRSQSVAIGRIDEEKSCEFGDDFRLNSEMFPRSRSHAVTRMYGLNGIVDKNML</sequence>
<reference evidence="1 2" key="2">
    <citation type="journal article" date="2022" name="Mol. Ecol. Resour.">
        <title>The genomes of chicory, endive, great burdock and yacon provide insights into Asteraceae paleo-polyploidization history and plant inulin production.</title>
        <authorList>
            <person name="Fan W."/>
            <person name="Wang S."/>
            <person name="Wang H."/>
            <person name="Wang A."/>
            <person name="Jiang F."/>
            <person name="Liu H."/>
            <person name="Zhao H."/>
            <person name="Xu D."/>
            <person name="Zhang Y."/>
        </authorList>
    </citation>
    <scope>NUCLEOTIDE SEQUENCE [LARGE SCALE GENOMIC DNA]</scope>
    <source>
        <strain evidence="2">cv. Niubang</strain>
    </source>
</reference>
<evidence type="ECO:0000313" key="2">
    <source>
        <dbReference type="Proteomes" id="UP001055879"/>
    </source>
</evidence>
<gene>
    <name evidence="1" type="ORF">L6452_41121</name>
</gene>
<accession>A0ACB8XNF5</accession>
<evidence type="ECO:0000313" key="1">
    <source>
        <dbReference type="EMBL" id="KAI3669742.1"/>
    </source>
</evidence>
<reference evidence="2" key="1">
    <citation type="journal article" date="2022" name="Mol. Ecol. Resour.">
        <title>The genomes of chicory, endive, great burdock and yacon provide insights into Asteraceae palaeo-polyploidization history and plant inulin production.</title>
        <authorList>
            <person name="Fan W."/>
            <person name="Wang S."/>
            <person name="Wang H."/>
            <person name="Wang A."/>
            <person name="Jiang F."/>
            <person name="Liu H."/>
            <person name="Zhao H."/>
            <person name="Xu D."/>
            <person name="Zhang Y."/>
        </authorList>
    </citation>
    <scope>NUCLEOTIDE SEQUENCE [LARGE SCALE GENOMIC DNA]</scope>
    <source>
        <strain evidence="2">cv. Niubang</strain>
    </source>
</reference>
<protein>
    <submittedName>
        <fullName evidence="1">Uncharacterized protein</fullName>
    </submittedName>
</protein>
<name>A0ACB8XNF5_ARCLA</name>